<dbReference type="Proteomes" id="UP000631694">
    <property type="component" value="Unassembled WGS sequence"/>
</dbReference>
<dbReference type="InterPro" id="IPR038063">
    <property type="entry name" value="Transpep_catalytic_dom"/>
</dbReference>
<name>A0A931I111_9HYPH</name>
<comment type="pathway">
    <text evidence="1 9">Cell wall biogenesis; peptidoglycan biosynthesis.</text>
</comment>
<dbReference type="GO" id="GO:0071555">
    <property type="term" value="P:cell wall organization"/>
    <property type="evidence" value="ECO:0007669"/>
    <property type="project" value="UniProtKB-UniRule"/>
</dbReference>
<dbReference type="GO" id="GO:0008360">
    <property type="term" value="P:regulation of cell shape"/>
    <property type="evidence" value="ECO:0007669"/>
    <property type="project" value="UniProtKB-UniRule"/>
</dbReference>
<evidence type="ECO:0000313" key="14">
    <source>
        <dbReference type="Proteomes" id="UP000631694"/>
    </source>
</evidence>
<keyword evidence="14" id="KW-1185">Reference proteome</keyword>
<dbReference type="GO" id="GO:0016757">
    <property type="term" value="F:glycosyltransferase activity"/>
    <property type="evidence" value="ECO:0007669"/>
    <property type="project" value="UniProtKB-KW"/>
</dbReference>
<dbReference type="FunFam" id="2.40.440.10:FF:000002">
    <property type="entry name" value="L,D-transpeptidase ErfK/SrfK"/>
    <property type="match status" value="1"/>
</dbReference>
<keyword evidence="4" id="KW-0808">Transferase</keyword>
<proteinExistence type="inferred from homology"/>
<protein>
    <submittedName>
        <fullName evidence="13">L,D-transpeptidase</fullName>
    </submittedName>
</protein>
<evidence type="ECO:0000256" key="7">
    <source>
        <dbReference type="ARBA" id="ARBA00022984"/>
    </source>
</evidence>
<organism evidence="13 14">
    <name type="scientific">Methylobrevis albus</name>
    <dbReference type="NCBI Taxonomy" id="2793297"/>
    <lineage>
        <taxon>Bacteria</taxon>
        <taxon>Pseudomonadati</taxon>
        <taxon>Pseudomonadota</taxon>
        <taxon>Alphaproteobacteria</taxon>
        <taxon>Hyphomicrobiales</taxon>
        <taxon>Pleomorphomonadaceae</taxon>
        <taxon>Methylobrevis</taxon>
    </lineage>
</organism>
<comment type="similarity">
    <text evidence="2">Belongs to the YkuD family.</text>
</comment>
<keyword evidence="3" id="KW-0328">Glycosyltransferase</keyword>
<keyword evidence="8 9" id="KW-0961">Cell wall biogenesis/degradation</keyword>
<dbReference type="Gene3D" id="2.40.440.10">
    <property type="entry name" value="L,D-transpeptidase catalytic domain-like"/>
    <property type="match status" value="1"/>
</dbReference>
<evidence type="ECO:0000256" key="4">
    <source>
        <dbReference type="ARBA" id="ARBA00022679"/>
    </source>
</evidence>
<evidence type="ECO:0000256" key="1">
    <source>
        <dbReference type="ARBA" id="ARBA00004752"/>
    </source>
</evidence>
<dbReference type="PROSITE" id="PS52029">
    <property type="entry name" value="LD_TPASE"/>
    <property type="match status" value="1"/>
</dbReference>
<dbReference type="PANTHER" id="PTHR30582">
    <property type="entry name" value="L,D-TRANSPEPTIDASE"/>
    <property type="match status" value="1"/>
</dbReference>
<gene>
    <name evidence="13" type="ORF">I5731_10305</name>
</gene>
<dbReference type="EMBL" id="JADZLT010000050">
    <property type="protein sequence ID" value="MBH0238215.1"/>
    <property type="molecule type" value="Genomic_DNA"/>
</dbReference>
<comment type="caution">
    <text evidence="13">The sequence shown here is derived from an EMBL/GenBank/DDBJ whole genome shotgun (WGS) entry which is preliminary data.</text>
</comment>
<feature type="signal peptide" evidence="11">
    <location>
        <begin position="1"/>
        <end position="21"/>
    </location>
</feature>
<evidence type="ECO:0000256" key="8">
    <source>
        <dbReference type="ARBA" id="ARBA00023316"/>
    </source>
</evidence>
<keyword evidence="5" id="KW-0378">Hydrolase</keyword>
<dbReference type="Pfam" id="PF03734">
    <property type="entry name" value="YkuD"/>
    <property type="match status" value="1"/>
</dbReference>
<evidence type="ECO:0000259" key="12">
    <source>
        <dbReference type="PROSITE" id="PS52029"/>
    </source>
</evidence>
<keyword evidence="11" id="KW-0732">Signal</keyword>
<keyword evidence="7 9" id="KW-0573">Peptidoglycan synthesis</keyword>
<evidence type="ECO:0000256" key="5">
    <source>
        <dbReference type="ARBA" id="ARBA00022801"/>
    </source>
</evidence>
<dbReference type="InterPro" id="IPR005490">
    <property type="entry name" value="LD_TPept_cat_dom"/>
</dbReference>
<dbReference type="SUPFAM" id="SSF141523">
    <property type="entry name" value="L,D-transpeptidase catalytic domain-like"/>
    <property type="match status" value="1"/>
</dbReference>
<keyword evidence="6 9" id="KW-0133">Cell shape</keyword>
<dbReference type="GO" id="GO:0018104">
    <property type="term" value="P:peptidoglycan-protein cross-linking"/>
    <property type="evidence" value="ECO:0007669"/>
    <property type="project" value="TreeGrafter"/>
</dbReference>
<feature type="region of interest" description="Disordered" evidence="10">
    <location>
        <begin position="73"/>
        <end position="96"/>
    </location>
</feature>
<feature type="active site" description="Nucleophile" evidence="9">
    <location>
        <position position="219"/>
    </location>
</feature>
<feature type="active site" description="Proton donor/acceptor" evidence="9">
    <location>
        <position position="203"/>
    </location>
</feature>
<feature type="chain" id="PRO_5038032493" evidence="11">
    <location>
        <begin position="22"/>
        <end position="244"/>
    </location>
</feature>
<evidence type="ECO:0000256" key="9">
    <source>
        <dbReference type="PROSITE-ProRule" id="PRU01373"/>
    </source>
</evidence>
<dbReference type="PANTHER" id="PTHR30582:SF24">
    <property type="entry name" value="L,D-TRANSPEPTIDASE ERFK_SRFK-RELATED"/>
    <property type="match status" value="1"/>
</dbReference>
<dbReference type="GO" id="GO:0005576">
    <property type="term" value="C:extracellular region"/>
    <property type="evidence" value="ECO:0007669"/>
    <property type="project" value="TreeGrafter"/>
</dbReference>
<evidence type="ECO:0000256" key="2">
    <source>
        <dbReference type="ARBA" id="ARBA00005992"/>
    </source>
</evidence>
<evidence type="ECO:0000256" key="10">
    <source>
        <dbReference type="SAM" id="MobiDB-lite"/>
    </source>
</evidence>
<evidence type="ECO:0000256" key="3">
    <source>
        <dbReference type="ARBA" id="ARBA00022676"/>
    </source>
</evidence>
<dbReference type="CDD" id="cd16913">
    <property type="entry name" value="YkuD_like"/>
    <property type="match status" value="1"/>
</dbReference>
<evidence type="ECO:0000256" key="6">
    <source>
        <dbReference type="ARBA" id="ARBA00022960"/>
    </source>
</evidence>
<dbReference type="GO" id="GO:0071972">
    <property type="term" value="F:peptidoglycan L,D-transpeptidase activity"/>
    <property type="evidence" value="ECO:0007669"/>
    <property type="project" value="TreeGrafter"/>
</dbReference>
<sequence>MKHMVLATTLALAVLAGPASAQNSRYASPPPIVLSPDLTEPWVMQLRPGTQPIYRAPPPKATTATMRLPDPSRQLETMPVQPPGQTAKRADPRGQIDPRFLPTVVDYSGPHGPGTIIIDTEARHLFLVERDGRARRYGVGVGRPGFQWAGTHRVTRKAEWPSWRPPAEMRKRQPYLPVFMEGGPRNPLGARALYLGSTLYRIHGTSEPWTIGHAVSSGCIRMRNEDVTDLYERVPVGARVVVVR</sequence>
<dbReference type="AlphaFoldDB" id="A0A931I111"/>
<accession>A0A931I111</accession>
<evidence type="ECO:0000313" key="13">
    <source>
        <dbReference type="EMBL" id="MBH0238215.1"/>
    </source>
</evidence>
<evidence type="ECO:0000256" key="11">
    <source>
        <dbReference type="SAM" id="SignalP"/>
    </source>
</evidence>
<dbReference type="InterPro" id="IPR050979">
    <property type="entry name" value="LD-transpeptidase"/>
</dbReference>
<reference evidence="13" key="1">
    <citation type="submission" date="2020-12" db="EMBL/GenBank/DDBJ databases">
        <title>Methylobrevis albus sp. nov., isolated from fresh water lack sediment.</title>
        <authorList>
            <person name="Zou Q."/>
        </authorList>
    </citation>
    <scope>NUCLEOTIDE SEQUENCE</scope>
    <source>
        <strain evidence="13">L22</strain>
    </source>
</reference>
<feature type="domain" description="L,D-TPase catalytic" evidence="12">
    <location>
        <begin position="114"/>
        <end position="243"/>
    </location>
</feature>